<evidence type="ECO:0000256" key="16">
    <source>
        <dbReference type="ARBA" id="ARBA00032510"/>
    </source>
</evidence>
<keyword evidence="24" id="KW-1185">Reference proteome</keyword>
<dbReference type="SUPFAM" id="SSF53244">
    <property type="entry name" value="MurD-like peptide ligases, peptide-binding domain"/>
    <property type="match status" value="1"/>
</dbReference>
<dbReference type="Gene3D" id="3.90.190.20">
    <property type="entry name" value="Mur ligase, C-terminal domain"/>
    <property type="match status" value="1"/>
</dbReference>
<dbReference type="InterPro" id="IPR036565">
    <property type="entry name" value="Mur-like_cat_sf"/>
</dbReference>
<evidence type="ECO:0000256" key="12">
    <source>
        <dbReference type="ARBA" id="ARBA00022842"/>
    </source>
</evidence>
<evidence type="ECO:0000256" key="6">
    <source>
        <dbReference type="ARBA" id="ARBA00013025"/>
    </source>
</evidence>
<evidence type="ECO:0000256" key="14">
    <source>
        <dbReference type="ARBA" id="ARBA00030048"/>
    </source>
</evidence>
<keyword evidence="10 21" id="KW-0547">Nucleotide-binding</keyword>
<evidence type="ECO:0000256" key="13">
    <source>
        <dbReference type="ARBA" id="ARBA00022909"/>
    </source>
</evidence>
<keyword evidence="13" id="KW-0289">Folate biosynthesis</keyword>
<keyword evidence="8 21" id="KW-0436">Ligase</keyword>
<reference evidence="23 24" key="1">
    <citation type="submission" date="2016-06" db="EMBL/GenBank/DDBJ databases">
        <title>Insight into the functional genes involving in sulfur oxidation in Pearl River water.</title>
        <authorList>
            <person name="Luo J."/>
            <person name="Tan X."/>
            <person name="Lin W."/>
        </authorList>
    </citation>
    <scope>NUCLEOTIDE SEQUENCE [LARGE SCALE GENOMIC DNA]</scope>
    <source>
        <strain evidence="23 24">LS2</strain>
    </source>
</reference>
<comment type="catalytic activity">
    <reaction evidence="19">
        <text>(6R)-5,10-methylenetetrahydrofolyl-(gamma-L-Glu)(n) + L-glutamate + ATP = (6R)-5,10-methylenetetrahydrofolyl-(gamma-L-Glu)(n+1) + ADP + phosphate + H(+)</text>
        <dbReference type="Rhea" id="RHEA:51912"/>
        <dbReference type="Rhea" id="RHEA-COMP:13257"/>
        <dbReference type="Rhea" id="RHEA-COMP:13258"/>
        <dbReference type="ChEBI" id="CHEBI:15378"/>
        <dbReference type="ChEBI" id="CHEBI:29985"/>
        <dbReference type="ChEBI" id="CHEBI:30616"/>
        <dbReference type="ChEBI" id="CHEBI:43474"/>
        <dbReference type="ChEBI" id="CHEBI:136572"/>
        <dbReference type="ChEBI" id="CHEBI:456216"/>
        <dbReference type="EC" id="6.3.2.17"/>
    </reaction>
</comment>
<dbReference type="PANTHER" id="PTHR11136:SF0">
    <property type="entry name" value="DIHYDROFOLATE SYNTHETASE-RELATED"/>
    <property type="match status" value="1"/>
</dbReference>
<evidence type="ECO:0000313" key="23">
    <source>
        <dbReference type="EMBL" id="ANJ68243.1"/>
    </source>
</evidence>
<dbReference type="EC" id="6.3.2.12" evidence="5"/>
<evidence type="ECO:0000256" key="2">
    <source>
        <dbReference type="ARBA" id="ARBA00004799"/>
    </source>
</evidence>
<name>A0A191ZK77_9GAMM</name>
<protein>
    <recommendedName>
        <fullName evidence="7">Dihydrofolate synthase/folylpolyglutamate synthase</fullName>
        <ecNumber evidence="5">6.3.2.12</ecNumber>
        <ecNumber evidence="6">6.3.2.17</ecNumber>
    </recommendedName>
    <alternativeName>
        <fullName evidence="16">Folylpoly-gamma-glutamate synthetase-dihydrofolate synthetase</fullName>
    </alternativeName>
    <alternativeName>
        <fullName evidence="14">Folylpolyglutamate synthetase</fullName>
    </alternativeName>
    <alternativeName>
        <fullName evidence="15">Tetrahydrofolylpolyglutamate synthase</fullName>
    </alternativeName>
</protein>
<dbReference type="AlphaFoldDB" id="A0A191ZK77"/>
<dbReference type="NCBIfam" id="TIGR01499">
    <property type="entry name" value="folC"/>
    <property type="match status" value="1"/>
</dbReference>
<dbReference type="EMBL" id="CP016027">
    <property type="protein sequence ID" value="ANJ68243.1"/>
    <property type="molecule type" value="Genomic_DNA"/>
</dbReference>
<evidence type="ECO:0000256" key="3">
    <source>
        <dbReference type="ARBA" id="ARBA00005150"/>
    </source>
</evidence>
<comment type="catalytic activity">
    <reaction evidence="17">
        <text>(6S)-5,6,7,8-tetrahydrofolyl-(gamma-L-Glu)(n) + L-glutamate + ATP = (6S)-5,6,7,8-tetrahydrofolyl-(gamma-L-Glu)(n+1) + ADP + phosphate + H(+)</text>
        <dbReference type="Rhea" id="RHEA:10580"/>
        <dbReference type="Rhea" id="RHEA-COMP:14738"/>
        <dbReference type="Rhea" id="RHEA-COMP:14740"/>
        <dbReference type="ChEBI" id="CHEBI:15378"/>
        <dbReference type="ChEBI" id="CHEBI:29985"/>
        <dbReference type="ChEBI" id="CHEBI:30616"/>
        <dbReference type="ChEBI" id="CHEBI:43474"/>
        <dbReference type="ChEBI" id="CHEBI:141005"/>
        <dbReference type="ChEBI" id="CHEBI:456216"/>
        <dbReference type="EC" id="6.3.2.17"/>
    </reaction>
</comment>
<dbReference type="InterPro" id="IPR004101">
    <property type="entry name" value="Mur_ligase_C"/>
</dbReference>
<dbReference type="KEGG" id="haz:A9404_03025"/>
<keyword evidence="11 21" id="KW-0067">ATP-binding</keyword>
<dbReference type="GO" id="GO:0005524">
    <property type="term" value="F:ATP binding"/>
    <property type="evidence" value="ECO:0007669"/>
    <property type="project" value="UniProtKB-KW"/>
</dbReference>
<dbReference type="Proteomes" id="UP000078596">
    <property type="component" value="Chromosome"/>
</dbReference>
<dbReference type="GO" id="GO:0005737">
    <property type="term" value="C:cytoplasm"/>
    <property type="evidence" value="ECO:0007669"/>
    <property type="project" value="TreeGrafter"/>
</dbReference>
<proteinExistence type="inferred from homology"/>
<evidence type="ECO:0000256" key="15">
    <source>
        <dbReference type="ARBA" id="ARBA00030592"/>
    </source>
</evidence>
<dbReference type="Pfam" id="PF02875">
    <property type="entry name" value="Mur_ligase_C"/>
    <property type="match status" value="1"/>
</dbReference>
<evidence type="ECO:0000256" key="8">
    <source>
        <dbReference type="ARBA" id="ARBA00022598"/>
    </source>
</evidence>
<evidence type="ECO:0000256" key="17">
    <source>
        <dbReference type="ARBA" id="ARBA00047493"/>
    </source>
</evidence>
<dbReference type="EC" id="6.3.2.17" evidence="6"/>
<comment type="pathway">
    <text evidence="3">Cofactor biosynthesis; tetrahydrofolylpolyglutamate biosynthesis.</text>
</comment>
<dbReference type="PIRSF" id="PIRSF001563">
    <property type="entry name" value="Folylpolyglu_synth"/>
    <property type="match status" value="1"/>
</dbReference>
<evidence type="ECO:0000256" key="18">
    <source>
        <dbReference type="ARBA" id="ARBA00047808"/>
    </source>
</evidence>
<evidence type="ECO:0000256" key="19">
    <source>
        <dbReference type="ARBA" id="ARBA00049035"/>
    </source>
</evidence>
<dbReference type="SUPFAM" id="SSF53623">
    <property type="entry name" value="MurD-like peptide ligases, catalytic domain"/>
    <property type="match status" value="1"/>
</dbReference>
<evidence type="ECO:0000256" key="21">
    <source>
        <dbReference type="PIRNR" id="PIRNR001563"/>
    </source>
</evidence>
<evidence type="ECO:0000256" key="10">
    <source>
        <dbReference type="ARBA" id="ARBA00022741"/>
    </source>
</evidence>
<comment type="similarity">
    <text evidence="4 21">Belongs to the folylpolyglutamate synthase family.</text>
</comment>
<dbReference type="InterPro" id="IPR036615">
    <property type="entry name" value="Mur_ligase_C_dom_sf"/>
</dbReference>
<dbReference type="InterPro" id="IPR001645">
    <property type="entry name" value="Folylpolyglutamate_synth"/>
</dbReference>
<dbReference type="GO" id="GO:0046656">
    <property type="term" value="P:folic acid biosynthetic process"/>
    <property type="evidence" value="ECO:0007669"/>
    <property type="project" value="UniProtKB-KW"/>
</dbReference>
<evidence type="ECO:0000256" key="4">
    <source>
        <dbReference type="ARBA" id="ARBA00008276"/>
    </source>
</evidence>
<evidence type="ECO:0000256" key="9">
    <source>
        <dbReference type="ARBA" id="ARBA00022723"/>
    </source>
</evidence>
<accession>A0A191ZK77</accession>
<evidence type="ECO:0000256" key="5">
    <source>
        <dbReference type="ARBA" id="ARBA00013023"/>
    </source>
</evidence>
<keyword evidence="12" id="KW-0460">Magnesium</keyword>
<comment type="function">
    <text evidence="1">Functions in two distinct reactions of the de novo folate biosynthetic pathway. Catalyzes the addition of a glutamate residue to dihydropteroate (7,8-dihydropteroate or H2Pte) to form dihydrofolate (7,8-dihydrofolate monoglutamate or H2Pte-Glu). Also catalyzes successive additions of L-glutamate to tetrahydrofolate or 10-formyltetrahydrofolate or 5,10-methylenetetrahydrofolate, leading to folylpolyglutamate derivatives.</text>
</comment>
<evidence type="ECO:0000256" key="1">
    <source>
        <dbReference type="ARBA" id="ARBA00002714"/>
    </source>
</evidence>
<evidence type="ECO:0000259" key="22">
    <source>
        <dbReference type="Pfam" id="PF02875"/>
    </source>
</evidence>
<evidence type="ECO:0000256" key="7">
    <source>
        <dbReference type="ARBA" id="ARBA00019357"/>
    </source>
</evidence>
<organism evidence="23 24">
    <name type="scientific">Halothiobacillus diazotrophicus</name>
    <dbReference type="NCBI Taxonomy" id="1860122"/>
    <lineage>
        <taxon>Bacteria</taxon>
        <taxon>Pseudomonadati</taxon>
        <taxon>Pseudomonadota</taxon>
        <taxon>Gammaproteobacteria</taxon>
        <taxon>Chromatiales</taxon>
        <taxon>Halothiobacillaceae</taxon>
        <taxon>Halothiobacillus</taxon>
    </lineage>
</organism>
<comment type="catalytic activity">
    <reaction evidence="18">
        <text>10-formyltetrahydrofolyl-(gamma-L-Glu)(n) + L-glutamate + ATP = 10-formyltetrahydrofolyl-(gamma-L-Glu)(n+1) + ADP + phosphate + H(+)</text>
        <dbReference type="Rhea" id="RHEA:51904"/>
        <dbReference type="Rhea" id="RHEA-COMP:13088"/>
        <dbReference type="Rhea" id="RHEA-COMP:14300"/>
        <dbReference type="ChEBI" id="CHEBI:15378"/>
        <dbReference type="ChEBI" id="CHEBI:29985"/>
        <dbReference type="ChEBI" id="CHEBI:30616"/>
        <dbReference type="ChEBI" id="CHEBI:43474"/>
        <dbReference type="ChEBI" id="CHEBI:134413"/>
        <dbReference type="ChEBI" id="CHEBI:456216"/>
        <dbReference type="EC" id="6.3.2.17"/>
    </reaction>
</comment>
<comment type="pathway">
    <text evidence="2">Cofactor biosynthesis; tetrahydrofolate biosynthesis; 7,8-dihydrofolate from 2-amino-4-hydroxy-6-hydroxymethyl-7,8-dihydropteridine diphosphate and 4-aminobenzoate: step 2/2.</text>
</comment>
<dbReference type="STRING" id="1860122.A9404_03025"/>
<evidence type="ECO:0000256" key="11">
    <source>
        <dbReference type="ARBA" id="ARBA00022840"/>
    </source>
</evidence>
<evidence type="ECO:0000256" key="20">
    <source>
        <dbReference type="ARBA" id="ARBA00049161"/>
    </source>
</evidence>
<sequence length="427" mass="46188">MDSWLVWLEARNPHRIELGLGRVRAVWDGLKGQGFDVPTVVTVAGTNGKGSSVALLEAILRAEGYRVGAYTSPHLIDFTERMRIEGVDIDPDGLVAAFTVLHAQPGSESLTYFEWATLAAFIAFSNAVLDVWILEVGLGGRLDAVNILDADLALITGIGLDHQAILGPDRPSIAREKAGILRTGQPAVYTDLSPEPMIPEVAEAVGADLWVSDRDFSLLPGSEGWVLKLPMQPDGQVWPNPALKGRHQIHNAAGVVALMRHPRNPLSVSDASIRLGLETTVNIGRFEIWSYQDRLIILDVAHNQESVRALIDNLMTIQDKNDTVRRVAIFSALEDKPIEAMVSIAGSYFDTWYFAPLTGMRAASARRLRDALATVGGAGVVNEMGIVPAYNQALADSAPGDQIVIFGSFLTVSAIRPELIRAGAHLV</sequence>
<gene>
    <name evidence="23" type="ORF">A9404_03025</name>
</gene>
<dbReference type="GO" id="GO:0004326">
    <property type="term" value="F:tetrahydrofolylpolyglutamate synthase activity"/>
    <property type="evidence" value="ECO:0007669"/>
    <property type="project" value="UniProtKB-EC"/>
</dbReference>
<keyword evidence="9" id="KW-0479">Metal-binding</keyword>
<dbReference type="GO" id="GO:0046872">
    <property type="term" value="F:metal ion binding"/>
    <property type="evidence" value="ECO:0007669"/>
    <property type="project" value="UniProtKB-KW"/>
</dbReference>
<dbReference type="GO" id="GO:0008841">
    <property type="term" value="F:dihydrofolate synthase activity"/>
    <property type="evidence" value="ECO:0007669"/>
    <property type="project" value="UniProtKB-EC"/>
</dbReference>
<dbReference type="Gene3D" id="3.40.1190.10">
    <property type="entry name" value="Mur-like, catalytic domain"/>
    <property type="match status" value="1"/>
</dbReference>
<dbReference type="PANTHER" id="PTHR11136">
    <property type="entry name" value="FOLYLPOLYGLUTAMATE SYNTHASE-RELATED"/>
    <property type="match status" value="1"/>
</dbReference>
<feature type="domain" description="Mur ligase C-terminal" evidence="22">
    <location>
        <begin position="284"/>
        <end position="409"/>
    </location>
</feature>
<comment type="catalytic activity">
    <reaction evidence="20">
        <text>7,8-dihydropteroate + L-glutamate + ATP = 7,8-dihydrofolate + ADP + phosphate + H(+)</text>
        <dbReference type="Rhea" id="RHEA:23584"/>
        <dbReference type="ChEBI" id="CHEBI:15378"/>
        <dbReference type="ChEBI" id="CHEBI:17839"/>
        <dbReference type="ChEBI" id="CHEBI:29985"/>
        <dbReference type="ChEBI" id="CHEBI:30616"/>
        <dbReference type="ChEBI" id="CHEBI:43474"/>
        <dbReference type="ChEBI" id="CHEBI:57451"/>
        <dbReference type="ChEBI" id="CHEBI:456216"/>
        <dbReference type="EC" id="6.3.2.12"/>
    </reaction>
</comment>
<evidence type="ECO:0000313" key="24">
    <source>
        <dbReference type="Proteomes" id="UP000078596"/>
    </source>
</evidence>